<keyword evidence="2" id="KW-1185">Reference proteome</keyword>
<accession>A0A9X1F7T8</accession>
<proteinExistence type="predicted"/>
<dbReference type="AlphaFoldDB" id="A0A9X1F7T8"/>
<sequence>MLQFSCGTDDATTPLTIETTADSVVLTQNTEIEIFIFQNDEYIPSSGQLTLNNPTKGVVSINDSNNTPNNPSDDTVIYTVNPNIIGEDAFQYTICDNSGNCKTENVLVTITSSSVVNLNLESVPYQNLSAYNFFEGDLKDLSPNFGVLPYSLNSTLFTDYAEKKRFVWMPNNTKATYISDDVPLEFPVGTVLIKNFYYDNVLPDNETKILETRLMIRKSEDWIFANYVWNTEQTEASLDMDGSFVDLQWQNGGSTGSVQYRIPAGPECHTCHKIMEIPEPIGPKPRNLNREYDYDDGVANQLDKMISQGYLENSLPSSVSRIPDYNNTSEPLDLRVRAYLDINCAHCHSEETHCAYRPLRLSYNDTQDFSNIGVCVPPDTDLGEGLGNIVQPGDAPNSVLHFRLSSVEPSYRMPLLGRTLKHERGVELIEQWIDQLSTECE</sequence>
<evidence type="ECO:0000313" key="1">
    <source>
        <dbReference type="EMBL" id="MBV7269042.1"/>
    </source>
</evidence>
<organism evidence="1 2">
    <name type="scientific">Winogradskyella luteola</name>
    <dbReference type="NCBI Taxonomy" id="2828330"/>
    <lineage>
        <taxon>Bacteria</taxon>
        <taxon>Pseudomonadati</taxon>
        <taxon>Bacteroidota</taxon>
        <taxon>Flavobacteriia</taxon>
        <taxon>Flavobacteriales</taxon>
        <taxon>Flavobacteriaceae</taxon>
        <taxon>Winogradskyella</taxon>
    </lineage>
</organism>
<name>A0A9X1F7T8_9FLAO</name>
<dbReference type="Proteomes" id="UP001138894">
    <property type="component" value="Unassembled WGS sequence"/>
</dbReference>
<evidence type="ECO:0000313" key="2">
    <source>
        <dbReference type="Proteomes" id="UP001138894"/>
    </source>
</evidence>
<dbReference type="EMBL" id="JAGSPD010000005">
    <property type="protein sequence ID" value="MBV7269042.1"/>
    <property type="molecule type" value="Genomic_DNA"/>
</dbReference>
<dbReference type="Pfam" id="PF17963">
    <property type="entry name" value="Big_9"/>
    <property type="match status" value="1"/>
</dbReference>
<gene>
    <name evidence="1" type="ORF">KCG49_07570</name>
</gene>
<protein>
    <submittedName>
        <fullName evidence="1">Uncharacterized protein</fullName>
    </submittedName>
</protein>
<comment type="caution">
    <text evidence="1">The sequence shown here is derived from an EMBL/GenBank/DDBJ whole genome shotgun (WGS) entry which is preliminary data.</text>
</comment>
<reference evidence="1" key="1">
    <citation type="submission" date="2021-04" db="EMBL/GenBank/DDBJ databases">
        <authorList>
            <person name="Pira H."/>
            <person name="Risdian C."/>
            <person name="Wink J."/>
        </authorList>
    </citation>
    <scope>NUCLEOTIDE SEQUENCE</scope>
    <source>
        <strain evidence="1">WHY3</strain>
    </source>
</reference>